<proteinExistence type="predicted"/>
<accession>D9SKC5</accession>
<dbReference type="PROSITE" id="PS51831">
    <property type="entry name" value="HD"/>
    <property type="match status" value="1"/>
</dbReference>
<name>D9SKC5_CLOC7</name>
<feature type="domain" description="HD" evidence="1">
    <location>
        <begin position="33"/>
        <end position="136"/>
    </location>
</feature>
<dbReference type="Proteomes" id="UP000002730">
    <property type="component" value="Chromosome"/>
</dbReference>
<dbReference type="CDD" id="cd00077">
    <property type="entry name" value="HDc"/>
    <property type="match status" value="1"/>
</dbReference>
<dbReference type="Gene3D" id="1.10.3210.10">
    <property type="entry name" value="Hypothetical protein af1432"/>
    <property type="match status" value="1"/>
</dbReference>
<dbReference type="EMBL" id="CP002160">
    <property type="protein sequence ID" value="ADL51421.1"/>
    <property type="molecule type" value="Genomic_DNA"/>
</dbReference>
<dbReference type="SMART" id="SM00471">
    <property type="entry name" value="HDc"/>
    <property type="match status" value="1"/>
</dbReference>
<dbReference type="Pfam" id="PF01966">
    <property type="entry name" value="HD"/>
    <property type="match status" value="1"/>
</dbReference>
<dbReference type="SUPFAM" id="SSF109604">
    <property type="entry name" value="HD-domain/PDEase-like"/>
    <property type="match status" value="1"/>
</dbReference>
<evidence type="ECO:0000259" key="1">
    <source>
        <dbReference type="PROSITE" id="PS51831"/>
    </source>
</evidence>
<dbReference type="STRING" id="573061.Clocel_1677"/>
<dbReference type="InterPro" id="IPR003607">
    <property type="entry name" value="HD/PDEase_dom"/>
</dbReference>
<sequence length="159" mass="18708">MEVVNEILENSLYKEALKRNNTYEENRIFCKHNLEHFLDVARIAYIIVLENNLDYKKEIIYAVALLHDIGRYKQYEANIPHDIASVELADIILKNIGFSEAEKEKILSCIKNHRNSSNERFSLEEIIYIADKKSRSCYNCSAIELCNWTKEKKNLCIIY</sequence>
<dbReference type="OrthoDB" id="1669667at2"/>
<keyword evidence="3" id="KW-1185">Reference proteome</keyword>
<dbReference type="GO" id="GO:0016787">
    <property type="term" value="F:hydrolase activity"/>
    <property type="evidence" value="ECO:0007669"/>
    <property type="project" value="UniProtKB-KW"/>
</dbReference>
<dbReference type="HOGENOM" id="CLU_106618_0_0_9"/>
<organism evidence="2 3">
    <name type="scientific">Clostridium cellulovorans (strain ATCC 35296 / DSM 3052 / OCM 3 / 743B)</name>
    <dbReference type="NCBI Taxonomy" id="573061"/>
    <lineage>
        <taxon>Bacteria</taxon>
        <taxon>Bacillati</taxon>
        <taxon>Bacillota</taxon>
        <taxon>Clostridia</taxon>
        <taxon>Eubacteriales</taxon>
        <taxon>Clostridiaceae</taxon>
        <taxon>Clostridium</taxon>
    </lineage>
</organism>
<evidence type="ECO:0000313" key="3">
    <source>
        <dbReference type="Proteomes" id="UP000002730"/>
    </source>
</evidence>
<dbReference type="KEGG" id="ccb:Clocel_1677"/>
<dbReference type="InterPro" id="IPR006674">
    <property type="entry name" value="HD_domain"/>
</dbReference>
<dbReference type="eggNOG" id="COG1418">
    <property type="taxonomic scope" value="Bacteria"/>
</dbReference>
<dbReference type="RefSeq" id="WP_010077367.1">
    <property type="nucleotide sequence ID" value="NC_014393.1"/>
</dbReference>
<keyword evidence="2" id="KW-0378">Hydrolase</keyword>
<reference evidence="2 3" key="1">
    <citation type="submission" date="2010-08" db="EMBL/GenBank/DDBJ databases">
        <title>Complete sequence of Clostridium cellulovorans 743B.</title>
        <authorList>
            <consortium name="US DOE Joint Genome Institute"/>
            <person name="Lucas S."/>
            <person name="Copeland A."/>
            <person name="Lapidus A."/>
            <person name="Cheng J.-F."/>
            <person name="Bruce D."/>
            <person name="Goodwin L."/>
            <person name="Pitluck S."/>
            <person name="Chertkov O."/>
            <person name="Detter J.C."/>
            <person name="Han C."/>
            <person name="Tapia R."/>
            <person name="Land M."/>
            <person name="Hauser L."/>
            <person name="Chang Y.-J."/>
            <person name="Jeffries C."/>
            <person name="Kyrpides N."/>
            <person name="Ivanova N."/>
            <person name="Mikhailova N."/>
            <person name="Hemme C.L."/>
            <person name="Woyke T."/>
        </authorList>
    </citation>
    <scope>NUCLEOTIDE SEQUENCE [LARGE SCALE GENOMIC DNA]</scope>
    <source>
        <strain evidence="3">ATCC 35296 / DSM 3052 / OCM 3 / 743B</strain>
    </source>
</reference>
<protein>
    <submittedName>
        <fullName evidence="2">Metal dependent phosphohydrolase</fullName>
    </submittedName>
</protein>
<evidence type="ECO:0000313" key="2">
    <source>
        <dbReference type="EMBL" id="ADL51421.1"/>
    </source>
</evidence>
<gene>
    <name evidence="2" type="ordered locus">Clocel_1677</name>
</gene>
<dbReference type="AlphaFoldDB" id="D9SKC5"/>